<gene>
    <name evidence="1" type="primary">ORF219299</name>
</gene>
<protein>
    <submittedName>
        <fullName evidence="1">Uncharacterized protein</fullName>
    </submittedName>
</protein>
<name>A0A0B7C2K4_9EUPU</name>
<dbReference type="AlphaFoldDB" id="A0A0B7C2K4"/>
<organism evidence="1">
    <name type="scientific">Arion vulgaris</name>
    <dbReference type="NCBI Taxonomy" id="1028688"/>
    <lineage>
        <taxon>Eukaryota</taxon>
        <taxon>Metazoa</taxon>
        <taxon>Spiralia</taxon>
        <taxon>Lophotrochozoa</taxon>
        <taxon>Mollusca</taxon>
        <taxon>Gastropoda</taxon>
        <taxon>Heterobranchia</taxon>
        <taxon>Euthyneura</taxon>
        <taxon>Panpulmonata</taxon>
        <taxon>Eupulmonata</taxon>
        <taxon>Stylommatophora</taxon>
        <taxon>Helicina</taxon>
        <taxon>Arionoidea</taxon>
        <taxon>Arionidae</taxon>
        <taxon>Arion</taxon>
    </lineage>
</organism>
<reference evidence="1" key="1">
    <citation type="submission" date="2014-12" db="EMBL/GenBank/DDBJ databases">
        <title>Insight into the proteome of Arion vulgaris.</title>
        <authorList>
            <person name="Aradska J."/>
            <person name="Bulat T."/>
            <person name="Smidak R."/>
            <person name="Sarate P."/>
            <person name="Gangsoo J."/>
            <person name="Sialana F."/>
            <person name="Bilban M."/>
            <person name="Lubec G."/>
        </authorList>
    </citation>
    <scope>NUCLEOTIDE SEQUENCE</scope>
    <source>
        <tissue evidence="1">Skin</tissue>
    </source>
</reference>
<feature type="non-terminal residue" evidence="1">
    <location>
        <position position="1"/>
    </location>
</feature>
<dbReference type="EMBL" id="HACG01051799">
    <property type="protein sequence ID" value="CEK98670.1"/>
    <property type="molecule type" value="Transcribed_RNA"/>
</dbReference>
<accession>A0A0B7C2K4</accession>
<evidence type="ECO:0000313" key="1">
    <source>
        <dbReference type="EMBL" id="CEK98670.1"/>
    </source>
</evidence>
<sequence>RIFLEKIRDELEGKRQTKTQKSSQLHTCQIDCKDENLWKGPDIGTKLLCS</sequence>
<proteinExistence type="predicted"/>